<proteinExistence type="predicted"/>
<accession>G6E843</accession>
<protein>
    <recommendedName>
        <fullName evidence="2">AB hydrolase-1 domain-containing protein</fullName>
    </recommendedName>
</protein>
<feature type="domain" description="AB hydrolase-1" evidence="2">
    <location>
        <begin position="68"/>
        <end position="304"/>
    </location>
</feature>
<dbReference type="PANTHER" id="PTHR43194:SF2">
    <property type="entry name" value="PEROXISOMAL MEMBRANE PROTEIN LPX1"/>
    <property type="match status" value="1"/>
</dbReference>
<dbReference type="PANTHER" id="PTHR43194">
    <property type="entry name" value="HYDROLASE ALPHA/BETA FOLD FAMILY"/>
    <property type="match status" value="1"/>
</dbReference>
<name>G6E843_9SPHN</name>
<dbReference type="STRING" id="1088721.JI59_17530"/>
<evidence type="ECO:0000259" key="2">
    <source>
        <dbReference type="Pfam" id="PF12697"/>
    </source>
</evidence>
<keyword evidence="4" id="KW-1185">Reference proteome</keyword>
<reference evidence="3 4" key="1">
    <citation type="journal article" date="2012" name="J. Bacteriol.">
        <title>Genome sequence of benzo(a)pyrene-degrading bacterium Novosphingobium pentaromativorans US6-1.</title>
        <authorList>
            <person name="Luo Y.R."/>
            <person name="Kang S.G."/>
            <person name="Kim S.J."/>
            <person name="Kim M.R."/>
            <person name="Li N."/>
            <person name="Lee J.H."/>
            <person name="Kwon K.K."/>
        </authorList>
    </citation>
    <scope>NUCLEOTIDE SEQUENCE [LARGE SCALE GENOMIC DNA]</scope>
    <source>
        <strain evidence="3 4">US6-1</strain>
    </source>
</reference>
<dbReference type="InterPro" id="IPR000073">
    <property type="entry name" value="AB_hydrolase_1"/>
</dbReference>
<dbReference type="Pfam" id="PF12697">
    <property type="entry name" value="Abhydrolase_6"/>
    <property type="match status" value="1"/>
</dbReference>
<dbReference type="PATRIC" id="fig|1088721.3.peg.505"/>
<evidence type="ECO:0000256" key="1">
    <source>
        <dbReference type="SAM" id="MobiDB-lite"/>
    </source>
</evidence>
<dbReference type="eggNOG" id="COG2267">
    <property type="taxonomic scope" value="Bacteria"/>
</dbReference>
<sequence>MRQASSITGASGLPAPPDKFGPLAPFGGVRPPAPSWFRSALEAEPERLRVGPYDAETLVWGEIGRQGILLVHGAGGHALWWAGIASQLGADYRVAAVTVTGLGGGDSLDVYSSAMQTEELLAASEAAGLGASGRRPLLVAHSFGGIVSSAVLQRAPDAFDGMILVDSAVRSAMHEISVQPRSAPRTYSDLAAALARFRLKPAQDCGNLFLLDHVARASLKKQADGWSWRFDPRFLHKAALDDAWPLLAAPPCPIACIYGERSSLMTAERIAMQKSHMPAGTPFICIPEAGHHLMLDQPLAFLAALQDLVGNWPPNADEC</sequence>
<dbReference type="InterPro" id="IPR029058">
    <property type="entry name" value="AB_hydrolase_fold"/>
</dbReference>
<organism evidence="3 4">
    <name type="scientific">Novosphingobium pentaromativorans US6-1</name>
    <dbReference type="NCBI Taxonomy" id="1088721"/>
    <lineage>
        <taxon>Bacteria</taxon>
        <taxon>Pseudomonadati</taxon>
        <taxon>Pseudomonadota</taxon>
        <taxon>Alphaproteobacteria</taxon>
        <taxon>Sphingomonadales</taxon>
        <taxon>Sphingomonadaceae</taxon>
        <taxon>Novosphingobium</taxon>
    </lineage>
</organism>
<feature type="region of interest" description="Disordered" evidence="1">
    <location>
        <begin position="1"/>
        <end position="25"/>
    </location>
</feature>
<dbReference type="SUPFAM" id="SSF53474">
    <property type="entry name" value="alpha/beta-Hydrolases"/>
    <property type="match status" value="1"/>
</dbReference>
<gene>
    <name evidence="3" type="ORF">NSU_0514</name>
</gene>
<dbReference type="Proteomes" id="UP000004030">
    <property type="component" value="Unassembled WGS sequence"/>
</dbReference>
<dbReference type="EMBL" id="AGFM01000008">
    <property type="protein sequence ID" value="EHJ62383.1"/>
    <property type="molecule type" value="Genomic_DNA"/>
</dbReference>
<comment type="caution">
    <text evidence="3">The sequence shown here is derived from an EMBL/GenBank/DDBJ whole genome shotgun (WGS) entry which is preliminary data.</text>
</comment>
<dbReference type="Gene3D" id="3.40.50.1820">
    <property type="entry name" value="alpha/beta hydrolase"/>
    <property type="match status" value="1"/>
</dbReference>
<dbReference type="AlphaFoldDB" id="G6E843"/>
<dbReference type="InterPro" id="IPR050228">
    <property type="entry name" value="Carboxylesterase_BioH"/>
</dbReference>
<evidence type="ECO:0000313" key="4">
    <source>
        <dbReference type="Proteomes" id="UP000004030"/>
    </source>
</evidence>
<evidence type="ECO:0000313" key="3">
    <source>
        <dbReference type="EMBL" id="EHJ62383.1"/>
    </source>
</evidence>